<sequence>DDAHRGARAGADAVLPRAEPALAAAAHPRARRAVPGAGPAGRPAARRDGPDDVRPRHPARPDLAAAPGRRALDPQPGHADDGVRQAQGRGVGAAGAGDHRGDHRRLALHGGDRRRAQPDRGGQGRRRGLRHRSAAQVQRRGRLLRRHRHDAGAPDPGPGRGDRGHQGAAAAALDRDRRGHLHLAGGPGPGPARPRRPRRRGAGPDRAAQRRQDAGGPVLRRGREGRGGPGRAGLHDRLRHGRRLHRGERPARARAGRPVRAGTGLPGVRRRGLHGDVGRPAQGGLRGHRQLGRDREGRPGGHRALRGVRPGFRDPRRPRDDLVGCSLAL</sequence>
<feature type="compositionally biased region" description="Basic residues" evidence="1">
    <location>
        <begin position="237"/>
        <end position="257"/>
    </location>
</feature>
<dbReference type="EMBL" id="CADCTS010000147">
    <property type="protein sequence ID" value="CAA9296903.1"/>
    <property type="molecule type" value="Genomic_DNA"/>
</dbReference>
<evidence type="ECO:0000256" key="1">
    <source>
        <dbReference type="SAM" id="MobiDB-lite"/>
    </source>
</evidence>
<dbReference type="AlphaFoldDB" id="A0A6J4K6N3"/>
<feature type="compositionally biased region" description="Basic and acidic residues" evidence="1">
    <location>
        <begin position="311"/>
        <end position="322"/>
    </location>
</feature>
<reference evidence="2" key="1">
    <citation type="submission" date="2020-02" db="EMBL/GenBank/DDBJ databases">
        <authorList>
            <person name="Meier V. D."/>
        </authorList>
    </citation>
    <scope>NUCLEOTIDE SEQUENCE</scope>
    <source>
        <strain evidence="2">AVDCRST_MAG48</strain>
    </source>
</reference>
<gene>
    <name evidence="2" type="ORF">AVDCRST_MAG48-1016</name>
</gene>
<accession>A0A6J4K6N3</accession>
<feature type="non-terminal residue" evidence="2">
    <location>
        <position position="1"/>
    </location>
</feature>
<feature type="non-terminal residue" evidence="2">
    <location>
        <position position="329"/>
    </location>
</feature>
<feature type="region of interest" description="Disordered" evidence="1">
    <location>
        <begin position="1"/>
        <end position="329"/>
    </location>
</feature>
<feature type="compositionally biased region" description="Low complexity" evidence="1">
    <location>
        <begin position="8"/>
        <end position="43"/>
    </location>
</feature>
<proteinExistence type="predicted"/>
<feature type="compositionally biased region" description="Basic and acidic residues" evidence="1">
    <location>
        <begin position="45"/>
        <end position="55"/>
    </location>
</feature>
<evidence type="ECO:0000313" key="2">
    <source>
        <dbReference type="EMBL" id="CAA9296903.1"/>
    </source>
</evidence>
<protein>
    <submittedName>
        <fullName evidence="2">Aerotolerance protein BatA</fullName>
    </submittedName>
</protein>
<name>A0A6J4K6N3_9ACTN</name>
<feature type="compositionally biased region" description="Basic and acidic residues" evidence="1">
    <location>
        <begin position="97"/>
        <end position="118"/>
    </location>
</feature>
<feature type="compositionally biased region" description="Basic residues" evidence="1">
    <location>
        <begin position="123"/>
        <end position="149"/>
    </location>
</feature>
<organism evidence="2">
    <name type="scientific">uncultured Friedmanniella sp</name>
    <dbReference type="NCBI Taxonomy" id="335381"/>
    <lineage>
        <taxon>Bacteria</taxon>
        <taxon>Bacillati</taxon>
        <taxon>Actinomycetota</taxon>
        <taxon>Actinomycetes</taxon>
        <taxon>Propionibacteriales</taxon>
        <taxon>Nocardioidaceae</taxon>
        <taxon>Friedmanniella</taxon>
        <taxon>environmental samples</taxon>
    </lineage>
</organism>